<dbReference type="InterPro" id="IPR036388">
    <property type="entry name" value="WH-like_DNA-bd_sf"/>
</dbReference>
<dbReference type="KEGG" id="surl:BI350_10795"/>
<dbReference type="RefSeq" id="WP_075528124.1">
    <property type="nucleotide sequence ID" value="NZ_CP017560.1"/>
</dbReference>
<reference evidence="1 2" key="1">
    <citation type="submission" date="2016-09" db="EMBL/GenBank/DDBJ databases">
        <title>Complete genome sequence of the Lysinibacillus sphaericus LMG 22257, a specie of Bacillus with ureolytic activity that can effectively biodeposit calcium carbonate.</title>
        <authorList>
            <person name="Yan W."/>
        </authorList>
    </citation>
    <scope>NUCLEOTIDE SEQUENCE [LARGE SCALE GENOMIC DNA]</scope>
    <source>
        <strain evidence="1 2">LMG 22257</strain>
    </source>
</reference>
<gene>
    <name evidence="1" type="ORF">BI350_10795</name>
</gene>
<evidence type="ECO:0000313" key="2">
    <source>
        <dbReference type="Proteomes" id="UP000185746"/>
    </source>
</evidence>
<dbReference type="Proteomes" id="UP000185746">
    <property type="component" value="Chromosome"/>
</dbReference>
<dbReference type="SUPFAM" id="SSF46785">
    <property type="entry name" value="Winged helix' DNA-binding domain"/>
    <property type="match status" value="1"/>
</dbReference>
<organism evidence="1 2">
    <name type="scientific">Sporosarcina ureilytica</name>
    <dbReference type="NCBI Taxonomy" id="298596"/>
    <lineage>
        <taxon>Bacteria</taxon>
        <taxon>Bacillati</taxon>
        <taxon>Bacillota</taxon>
        <taxon>Bacilli</taxon>
        <taxon>Bacillales</taxon>
        <taxon>Caryophanaceae</taxon>
        <taxon>Sporosarcina</taxon>
    </lineage>
</organism>
<proteinExistence type="predicted"/>
<dbReference type="Pfam" id="PF13730">
    <property type="entry name" value="HTH_36"/>
    <property type="match status" value="1"/>
</dbReference>
<name>A0A1D8JGY3_9BACL</name>
<dbReference type="EMBL" id="CP017560">
    <property type="protein sequence ID" value="AOV07975.1"/>
    <property type="molecule type" value="Genomic_DNA"/>
</dbReference>
<dbReference type="InterPro" id="IPR036390">
    <property type="entry name" value="WH_DNA-bd_sf"/>
</dbReference>
<keyword evidence="2" id="KW-1185">Reference proteome</keyword>
<accession>A0A1D8JGY3</accession>
<protein>
    <recommendedName>
        <fullName evidence="3">Helix-turn-helix domain-containing protein</fullName>
    </recommendedName>
</protein>
<evidence type="ECO:0000313" key="1">
    <source>
        <dbReference type="EMBL" id="AOV07975.1"/>
    </source>
</evidence>
<evidence type="ECO:0008006" key="3">
    <source>
        <dbReference type="Google" id="ProtNLM"/>
    </source>
</evidence>
<dbReference type="AlphaFoldDB" id="A0A1D8JGY3"/>
<sequence>MNYLSKYQSFANKYELNEAIASHLNDHRHQLNDTDHNVLTMLSRYAVKYPGVAHLKIGTIAKALHKSDRTVRRSIEKLEQLQIIKRQVFLREKTGGQGANLYIFLPYKQTELTETKVEQVTKTEQIHAPNQPDIEEPTIPITLYTRFKNLIKSYSGENNESLASKLYGIYRVHTTKLMKFEIHADKGELLKTIAIQAIRVLFQATKRKNIRNLIGYYDGIFRELTDKALFAEAFMDYDAPVEVKIPQITCIK</sequence>
<dbReference type="Gene3D" id="1.10.10.10">
    <property type="entry name" value="Winged helix-like DNA-binding domain superfamily/Winged helix DNA-binding domain"/>
    <property type="match status" value="1"/>
</dbReference>